<evidence type="ECO:0000313" key="1">
    <source>
        <dbReference type="EMBL" id="MFH4979982.1"/>
    </source>
</evidence>
<reference evidence="1 2" key="1">
    <citation type="submission" date="2024-08" db="EMBL/GenBank/DDBJ databases">
        <title>Gnathostoma spinigerum genome.</title>
        <authorList>
            <person name="Gonzalez-Bertolin B."/>
            <person name="Monzon S."/>
            <person name="Zaballos A."/>
            <person name="Jimenez P."/>
            <person name="Dekumyoy P."/>
            <person name="Varona S."/>
            <person name="Cuesta I."/>
            <person name="Sumanam S."/>
            <person name="Adisakwattana P."/>
            <person name="Gasser R.B."/>
            <person name="Hernandez-Gonzalez A."/>
            <person name="Young N.D."/>
            <person name="Perteguer M.J."/>
        </authorList>
    </citation>
    <scope>NUCLEOTIDE SEQUENCE [LARGE SCALE GENOMIC DNA]</scope>
    <source>
        <strain evidence="1">AL3</strain>
        <tissue evidence="1">Liver</tissue>
    </source>
</reference>
<dbReference type="Proteomes" id="UP001608902">
    <property type="component" value="Unassembled WGS sequence"/>
</dbReference>
<organism evidence="1 2">
    <name type="scientific">Gnathostoma spinigerum</name>
    <dbReference type="NCBI Taxonomy" id="75299"/>
    <lineage>
        <taxon>Eukaryota</taxon>
        <taxon>Metazoa</taxon>
        <taxon>Ecdysozoa</taxon>
        <taxon>Nematoda</taxon>
        <taxon>Chromadorea</taxon>
        <taxon>Rhabditida</taxon>
        <taxon>Spirurina</taxon>
        <taxon>Gnathostomatomorpha</taxon>
        <taxon>Gnathostomatoidea</taxon>
        <taxon>Gnathostomatidae</taxon>
        <taxon>Gnathostoma</taxon>
    </lineage>
</organism>
<dbReference type="InterPro" id="IPR034596">
    <property type="entry name" value="Ribosomal_mL52"/>
</dbReference>
<sequence>MCLLCKKYVLCSRWLSVRNMQCASTSTHSFQRIRRPKGRMQWWREPVYYSPHIHPLQRGVDFTFLDGRPILFTSKFEADRKAEQIELGKKIVKYLSEMREAEELHTAAVERQKKMEEEWNRWSPKSKGVVSIS</sequence>
<protein>
    <recommendedName>
        <fullName evidence="3">39S ribosomal protein L52, mitochondrial</fullName>
    </recommendedName>
</protein>
<keyword evidence="2" id="KW-1185">Reference proteome</keyword>
<dbReference type="EMBL" id="JBGFUD010004902">
    <property type="protein sequence ID" value="MFH4979982.1"/>
    <property type="molecule type" value="Genomic_DNA"/>
</dbReference>
<dbReference type="Pfam" id="PF18699">
    <property type="entry name" value="MRPL52"/>
    <property type="match status" value="1"/>
</dbReference>
<comment type="caution">
    <text evidence="1">The sequence shown here is derived from an EMBL/GenBank/DDBJ whole genome shotgun (WGS) entry which is preliminary data.</text>
</comment>
<evidence type="ECO:0008006" key="3">
    <source>
        <dbReference type="Google" id="ProtNLM"/>
    </source>
</evidence>
<evidence type="ECO:0000313" key="2">
    <source>
        <dbReference type="Proteomes" id="UP001608902"/>
    </source>
</evidence>
<proteinExistence type="predicted"/>
<dbReference type="AlphaFoldDB" id="A0ABD6ETH5"/>
<name>A0ABD6ETH5_9BILA</name>
<accession>A0ABD6ETH5</accession>
<gene>
    <name evidence="1" type="ORF">AB6A40_006691</name>
</gene>